<keyword evidence="3 6" id="KW-0418">Kinase</keyword>
<evidence type="ECO:0000313" key="7">
    <source>
        <dbReference type="Proteomes" id="UP000021816"/>
    </source>
</evidence>
<dbReference type="PANTHER" id="PTHR37419">
    <property type="entry name" value="SERINE/THREONINE-PROTEIN KINASE TOXIN HIPA"/>
    <property type="match status" value="1"/>
</dbReference>
<protein>
    <submittedName>
        <fullName evidence="6">Serine/threonine-protein kinase HipA</fullName>
        <ecNumber evidence="6">2.7.11.1</ecNumber>
    </submittedName>
</protein>
<dbReference type="GO" id="GO:0005829">
    <property type="term" value="C:cytosol"/>
    <property type="evidence" value="ECO:0007669"/>
    <property type="project" value="TreeGrafter"/>
</dbReference>
<dbReference type="Gene3D" id="1.10.1070.20">
    <property type="match status" value="1"/>
</dbReference>
<dbReference type="InterPro" id="IPR052028">
    <property type="entry name" value="HipA_Ser/Thr_kinase"/>
</dbReference>
<dbReference type="STRING" id="1454003.AW10_00769"/>
<dbReference type="Pfam" id="PF13657">
    <property type="entry name" value="Couple_hipA"/>
    <property type="match status" value="1"/>
</dbReference>
<evidence type="ECO:0000313" key="6">
    <source>
        <dbReference type="EMBL" id="EXI82321.1"/>
    </source>
</evidence>
<dbReference type="EMBL" id="JEMX01000012">
    <property type="protein sequence ID" value="EXI82321.1"/>
    <property type="molecule type" value="Genomic_DNA"/>
</dbReference>
<dbReference type="InterPro" id="IPR017508">
    <property type="entry name" value="HipA_N1"/>
</dbReference>
<accession>A0A011P3Y5</accession>
<dbReference type="PATRIC" id="fig|1454003.3.peg.792"/>
<dbReference type="GO" id="GO:0004674">
    <property type="term" value="F:protein serine/threonine kinase activity"/>
    <property type="evidence" value="ECO:0007669"/>
    <property type="project" value="UniProtKB-EC"/>
</dbReference>
<keyword evidence="2 6" id="KW-0808">Transferase</keyword>
<gene>
    <name evidence="6" type="primary">hipA</name>
    <name evidence="6" type="ORF">AW10_00769</name>
</gene>
<dbReference type="Proteomes" id="UP000021816">
    <property type="component" value="Unassembled WGS sequence"/>
</dbReference>
<evidence type="ECO:0000259" key="5">
    <source>
        <dbReference type="Pfam" id="PF13657"/>
    </source>
</evidence>
<dbReference type="EC" id="2.7.11.1" evidence="6"/>
<dbReference type="Pfam" id="PF07804">
    <property type="entry name" value="HipA_C"/>
    <property type="match status" value="1"/>
</dbReference>
<sequence length="412" mass="46096">MRCTLTEHRLGVWLNDTPVGQLNLTRNNGCEFRLLESYKNAYPRPILGQQFVDDPDQVYSSRQRTPPWFSNLPPEGPLRDLIARQAGVSVYREFFLLHHLGDDLPGAVCILADEAIPESAGESRSATDAHPPKGEWRFSLAGVQLKFSALREGRGMTIPVSGIGGDWIVKLPDSRFPGVPENEFATMRWAEASGITIPEIELIPVAEISGLPPEASTIAAGQKALAVRRFDRTSAVKRVHIEDFAQILGLYPEQKYDKFNYETLANLVYKLAGESELEEFIRRLVFVVASGNGDVHLKNWSLIYPDGVHAKLSPAYDFVSTIQYKADDQLALKLARSKRWQDVTRESFLRLARKIGEDETRVAGFLDHAIESIMDVWHTSRSDLGYSAPALDGISDHLARVPLFSARTSRPR</sequence>
<comment type="caution">
    <text evidence="6">The sequence shown here is derived from an EMBL/GenBank/DDBJ whole genome shotgun (WGS) entry which is preliminary data.</text>
</comment>
<dbReference type="InterPro" id="IPR012893">
    <property type="entry name" value="HipA-like_C"/>
</dbReference>
<feature type="domain" description="HipA-like C-terminal" evidence="4">
    <location>
        <begin position="138"/>
        <end position="377"/>
    </location>
</feature>
<evidence type="ECO:0000259" key="4">
    <source>
        <dbReference type="Pfam" id="PF07804"/>
    </source>
</evidence>
<comment type="similarity">
    <text evidence="1">Belongs to the HipA Ser/Thr kinase family.</text>
</comment>
<proteinExistence type="inferred from homology"/>
<reference evidence="6 7" key="1">
    <citation type="submission" date="2014-02" db="EMBL/GenBank/DDBJ databases">
        <title>Expanding our view of genomic diversity in Candidatus Accumulibacter clades.</title>
        <authorList>
            <person name="Skennerton C.T."/>
            <person name="Barr J.J."/>
            <person name="Slater F.R."/>
            <person name="Bond P.L."/>
            <person name="Tyson G.W."/>
        </authorList>
    </citation>
    <scope>NUCLEOTIDE SEQUENCE [LARGE SCALE GENOMIC DNA]</scope>
    <source>
        <strain evidence="7">BA-92</strain>
    </source>
</reference>
<evidence type="ECO:0000256" key="3">
    <source>
        <dbReference type="ARBA" id="ARBA00022777"/>
    </source>
</evidence>
<feature type="domain" description="HipA N-terminal subdomain 1" evidence="5">
    <location>
        <begin position="11"/>
        <end position="109"/>
    </location>
</feature>
<dbReference type="AlphaFoldDB" id="A0A011P3Y5"/>
<evidence type="ECO:0000256" key="2">
    <source>
        <dbReference type="ARBA" id="ARBA00022679"/>
    </source>
</evidence>
<dbReference type="PANTHER" id="PTHR37419:SF1">
    <property type="entry name" value="SERINE_THREONINE-PROTEIN KINASE TOXIN HIPA"/>
    <property type="match status" value="1"/>
</dbReference>
<dbReference type="NCBIfam" id="TIGR03071">
    <property type="entry name" value="couple_hipA"/>
    <property type="match status" value="1"/>
</dbReference>
<name>A0A011P3Y5_9PROT</name>
<organism evidence="6 7">
    <name type="scientific">Candidatus Accumulibacter appositus</name>
    <dbReference type="NCBI Taxonomy" id="1454003"/>
    <lineage>
        <taxon>Bacteria</taxon>
        <taxon>Pseudomonadati</taxon>
        <taxon>Pseudomonadota</taxon>
        <taxon>Betaproteobacteria</taxon>
        <taxon>Candidatus Accumulibacter</taxon>
    </lineage>
</organism>
<evidence type="ECO:0000256" key="1">
    <source>
        <dbReference type="ARBA" id="ARBA00010164"/>
    </source>
</evidence>